<dbReference type="Pfam" id="PF01490">
    <property type="entry name" value="Aa_trans"/>
    <property type="match status" value="1"/>
</dbReference>
<feature type="domain" description="Amino acid transporter transmembrane" evidence="6">
    <location>
        <begin position="17"/>
        <end position="382"/>
    </location>
</feature>
<feature type="transmembrane region" description="Helical" evidence="5">
    <location>
        <begin position="288"/>
        <end position="309"/>
    </location>
</feature>
<dbReference type="AlphaFoldDB" id="A0A7J6MI17"/>
<dbReference type="PANTHER" id="PTHR22950:SF652">
    <property type="entry name" value="TRANSMEMBRANE AMINO ACID TRANSPORTER FAMILY PROTEIN"/>
    <property type="match status" value="1"/>
</dbReference>
<dbReference type="GO" id="GO:0015179">
    <property type="term" value="F:L-amino acid transmembrane transporter activity"/>
    <property type="evidence" value="ECO:0007669"/>
    <property type="project" value="TreeGrafter"/>
</dbReference>
<feature type="transmembrane region" description="Helical" evidence="5">
    <location>
        <begin position="355"/>
        <end position="377"/>
    </location>
</feature>
<evidence type="ECO:0000256" key="4">
    <source>
        <dbReference type="ARBA" id="ARBA00023136"/>
    </source>
</evidence>
<evidence type="ECO:0000256" key="1">
    <source>
        <dbReference type="ARBA" id="ARBA00004141"/>
    </source>
</evidence>
<sequence length="436" mass="47613">MTSRVSSDYDLPPLPPKGSIFSGVACLANAIIGTGMLTLAFGLSKCGWVIGVSWFILCAVLSGFTAHLLNCIAMVMPNKRLTFNTVSVHAGLDWLAPITDIVLFLNNALMDTVYLQVFADIGLSLTEHFIPGSTTSNRFWIRVGFIALIVVLLLPICMARHISANAITSAIGITLFLYSIIAGVVYAAVSEEPAGSDSVGFPPQSDVWQLLSVMPLFVGAYSCHFVALPVAQDTIRRTLPRLDTILVLAFLIVTVFFAIAMIIPYYVYGYNVSANFYLSLPLGHPAILIGYIALPVALLTAFPIILFAARQSLGEALCYFMPLLKDTTKLHIGSTVAFIVFCVSISVGVENLGYTYSFMSIVSANTLVFIFPTLLYCRIFYEREVGKDEYDKLSKATFRSLVRQSATWYMSVGLFIFGVLMFPLCLSGLLHTIVNA</sequence>
<accession>A0A7J6MI17</accession>
<feature type="transmembrane region" description="Helical" evidence="5">
    <location>
        <begin position="166"/>
        <end position="188"/>
    </location>
</feature>
<keyword evidence="4 5" id="KW-0472">Membrane</keyword>
<keyword evidence="8" id="KW-1185">Reference proteome</keyword>
<reference evidence="7 8" key="1">
    <citation type="submission" date="2020-04" db="EMBL/GenBank/DDBJ databases">
        <title>Perkinsus chesapeaki whole genome sequence.</title>
        <authorList>
            <person name="Bogema D.R."/>
        </authorList>
    </citation>
    <scope>NUCLEOTIDE SEQUENCE [LARGE SCALE GENOMIC DNA]</scope>
    <source>
        <strain evidence="7">ATCC PRA-425</strain>
    </source>
</reference>
<name>A0A7J6MI17_PERCH</name>
<comment type="caution">
    <text evidence="7">The sequence shown here is derived from an EMBL/GenBank/DDBJ whole genome shotgun (WGS) entry which is preliminary data.</text>
</comment>
<dbReference type="Proteomes" id="UP000591131">
    <property type="component" value="Unassembled WGS sequence"/>
</dbReference>
<feature type="transmembrane region" description="Helical" evidence="5">
    <location>
        <begin position="54"/>
        <end position="76"/>
    </location>
</feature>
<feature type="transmembrane region" description="Helical" evidence="5">
    <location>
        <begin position="242"/>
        <end position="268"/>
    </location>
</feature>
<feature type="transmembrane region" description="Helical" evidence="5">
    <location>
        <begin position="408"/>
        <end position="434"/>
    </location>
</feature>
<feature type="transmembrane region" description="Helical" evidence="5">
    <location>
        <begin position="20"/>
        <end position="42"/>
    </location>
</feature>
<evidence type="ECO:0000256" key="3">
    <source>
        <dbReference type="ARBA" id="ARBA00022989"/>
    </source>
</evidence>
<organism evidence="7 8">
    <name type="scientific">Perkinsus chesapeaki</name>
    <name type="common">Clam parasite</name>
    <name type="synonym">Perkinsus andrewsi</name>
    <dbReference type="NCBI Taxonomy" id="330153"/>
    <lineage>
        <taxon>Eukaryota</taxon>
        <taxon>Sar</taxon>
        <taxon>Alveolata</taxon>
        <taxon>Perkinsozoa</taxon>
        <taxon>Perkinsea</taxon>
        <taxon>Perkinsida</taxon>
        <taxon>Perkinsidae</taxon>
        <taxon>Perkinsus</taxon>
    </lineage>
</organism>
<dbReference type="OrthoDB" id="438545at2759"/>
<proteinExistence type="predicted"/>
<keyword evidence="2 5" id="KW-0812">Transmembrane</keyword>
<gene>
    <name evidence="7" type="ORF">FOL47_001664</name>
</gene>
<feature type="transmembrane region" description="Helical" evidence="5">
    <location>
        <begin position="330"/>
        <end position="349"/>
    </location>
</feature>
<evidence type="ECO:0000313" key="7">
    <source>
        <dbReference type="EMBL" id="KAF4671218.1"/>
    </source>
</evidence>
<protein>
    <recommendedName>
        <fullName evidence="6">Amino acid transporter transmembrane domain-containing protein</fullName>
    </recommendedName>
</protein>
<dbReference type="Gene3D" id="1.20.1740.10">
    <property type="entry name" value="Amino acid/polyamine transporter I"/>
    <property type="match status" value="1"/>
</dbReference>
<dbReference type="InterPro" id="IPR013057">
    <property type="entry name" value="AA_transpt_TM"/>
</dbReference>
<evidence type="ECO:0000256" key="5">
    <source>
        <dbReference type="SAM" id="Phobius"/>
    </source>
</evidence>
<dbReference type="GO" id="GO:0016020">
    <property type="term" value="C:membrane"/>
    <property type="evidence" value="ECO:0007669"/>
    <property type="project" value="UniProtKB-SubCell"/>
</dbReference>
<dbReference type="PANTHER" id="PTHR22950">
    <property type="entry name" value="AMINO ACID TRANSPORTER"/>
    <property type="match status" value="1"/>
</dbReference>
<feature type="transmembrane region" description="Helical" evidence="5">
    <location>
        <begin position="139"/>
        <end position="159"/>
    </location>
</feature>
<evidence type="ECO:0000259" key="6">
    <source>
        <dbReference type="Pfam" id="PF01490"/>
    </source>
</evidence>
<dbReference type="EMBL" id="JAAPAO010000140">
    <property type="protein sequence ID" value="KAF4671218.1"/>
    <property type="molecule type" value="Genomic_DNA"/>
</dbReference>
<comment type="subcellular location">
    <subcellularLocation>
        <location evidence="1">Membrane</location>
        <topology evidence="1">Multi-pass membrane protein</topology>
    </subcellularLocation>
</comment>
<feature type="transmembrane region" description="Helical" evidence="5">
    <location>
        <begin position="208"/>
        <end position="230"/>
    </location>
</feature>
<evidence type="ECO:0000256" key="2">
    <source>
        <dbReference type="ARBA" id="ARBA00022692"/>
    </source>
</evidence>
<keyword evidence="3 5" id="KW-1133">Transmembrane helix</keyword>
<evidence type="ECO:0000313" key="8">
    <source>
        <dbReference type="Proteomes" id="UP000591131"/>
    </source>
</evidence>